<dbReference type="Gene3D" id="3.30.40.10">
    <property type="entry name" value="Zinc/RING finger domain, C3HC4 (zinc finger)"/>
    <property type="match status" value="2"/>
</dbReference>
<protein>
    <recommendedName>
        <fullName evidence="5">RING-type domain-containing protein</fullName>
    </recommendedName>
</protein>
<dbReference type="Proteomes" id="UP000694396">
    <property type="component" value="Unplaced"/>
</dbReference>
<dbReference type="PANTHER" id="PTHR12420">
    <property type="entry name" value="PHD FINGER PROTEIN"/>
    <property type="match status" value="1"/>
</dbReference>
<organism evidence="6 7">
    <name type="scientific">Cyanoderma ruficeps</name>
    <name type="common">rufous-capped babbler</name>
    <dbReference type="NCBI Taxonomy" id="181631"/>
    <lineage>
        <taxon>Eukaryota</taxon>
        <taxon>Metazoa</taxon>
        <taxon>Chordata</taxon>
        <taxon>Craniata</taxon>
        <taxon>Vertebrata</taxon>
        <taxon>Euteleostomi</taxon>
        <taxon>Archelosauria</taxon>
        <taxon>Archosauria</taxon>
        <taxon>Dinosauria</taxon>
        <taxon>Saurischia</taxon>
        <taxon>Theropoda</taxon>
        <taxon>Coelurosauria</taxon>
        <taxon>Aves</taxon>
        <taxon>Neognathae</taxon>
        <taxon>Neoaves</taxon>
        <taxon>Telluraves</taxon>
        <taxon>Australaves</taxon>
        <taxon>Passeriformes</taxon>
        <taxon>Sylvioidea</taxon>
        <taxon>Timaliidae</taxon>
        <taxon>Cyanoderma</taxon>
    </lineage>
</organism>
<evidence type="ECO:0000256" key="4">
    <source>
        <dbReference type="PROSITE-ProRule" id="PRU00175"/>
    </source>
</evidence>
<proteinExistence type="predicted"/>
<sequence>AWTLAQPHRHAHARDTFSLSPACMLCHRIQADTDICGDKRVRFKLCVHTYCQVTSPGLPPAFCPERPGLSEHNMLPVLSALRLLCSFQSCFICYKMGATITCCQTGCDRTFHLPCAPDGQCVTQYFGAYRSFCWEHSPQQKLQPRPSQDNTCTICLDTVEDIISYKTMGCPACQDARFHRQCIQRLALHAGIGFGCPCCLNQEPFMIEMLTMGIRLPKRLGFLLPAHKASGTNQRHSRCDAAMCLCPGSREHAEADGPWQLWLCSSCAAQGTHRQCSSLGNSIDSWECNTCAGVDTGRHQSIQCQGMGTGQAGPDSRAFGTQLGPRTALDTTVACPA</sequence>
<reference evidence="6" key="2">
    <citation type="submission" date="2025-09" db="UniProtKB">
        <authorList>
            <consortium name="Ensembl"/>
        </authorList>
    </citation>
    <scope>IDENTIFICATION</scope>
</reference>
<evidence type="ECO:0000313" key="7">
    <source>
        <dbReference type="Proteomes" id="UP000694396"/>
    </source>
</evidence>
<dbReference type="InterPro" id="IPR013083">
    <property type="entry name" value="Znf_RING/FYVE/PHD"/>
</dbReference>
<dbReference type="AlphaFoldDB" id="A0A8C3RHW1"/>
<dbReference type="InterPro" id="IPR059102">
    <property type="entry name" value="PHD_PHF7/G2E3-like"/>
</dbReference>
<dbReference type="InterPro" id="IPR051188">
    <property type="entry name" value="PHD-type_Zinc_Finger"/>
</dbReference>
<evidence type="ECO:0000256" key="2">
    <source>
        <dbReference type="ARBA" id="ARBA00022771"/>
    </source>
</evidence>
<dbReference type="InterPro" id="IPR011011">
    <property type="entry name" value="Znf_FYVE_PHD"/>
</dbReference>
<dbReference type="Pfam" id="PF13771">
    <property type="entry name" value="zf-HC5HC2H"/>
    <property type="match status" value="1"/>
</dbReference>
<evidence type="ECO:0000259" key="5">
    <source>
        <dbReference type="PROSITE" id="PS50089"/>
    </source>
</evidence>
<keyword evidence="7" id="KW-1185">Reference proteome</keyword>
<dbReference type="PROSITE" id="PS50089">
    <property type="entry name" value="ZF_RING_2"/>
    <property type="match status" value="1"/>
</dbReference>
<dbReference type="Pfam" id="PF26054">
    <property type="entry name" value="PHD_G2E3"/>
    <property type="match status" value="1"/>
</dbReference>
<dbReference type="SUPFAM" id="SSF57903">
    <property type="entry name" value="FYVE/PHD zinc finger"/>
    <property type="match status" value="1"/>
</dbReference>
<name>A0A8C3RHW1_9PASS</name>
<keyword evidence="3" id="KW-0862">Zinc</keyword>
<accession>A0A8C3RHW1</accession>
<evidence type="ECO:0000256" key="1">
    <source>
        <dbReference type="ARBA" id="ARBA00022723"/>
    </source>
</evidence>
<keyword evidence="2 4" id="KW-0863">Zinc-finger</keyword>
<dbReference type="GO" id="GO:0005634">
    <property type="term" value="C:nucleus"/>
    <property type="evidence" value="ECO:0007669"/>
    <property type="project" value="TreeGrafter"/>
</dbReference>
<dbReference type="GO" id="GO:0008270">
    <property type="term" value="F:zinc ion binding"/>
    <property type="evidence" value="ECO:0007669"/>
    <property type="project" value="UniProtKB-KW"/>
</dbReference>
<dbReference type="InterPro" id="IPR001841">
    <property type="entry name" value="Znf_RING"/>
</dbReference>
<evidence type="ECO:0000313" key="6">
    <source>
        <dbReference type="Ensembl" id="ENSCRFP00000020587.1"/>
    </source>
</evidence>
<reference evidence="6" key="1">
    <citation type="submission" date="2025-08" db="UniProtKB">
        <authorList>
            <consortium name="Ensembl"/>
        </authorList>
    </citation>
    <scope>IDENTIFICATION</scope>
</reference>
<evidence type="ECO:0000256" key="3">
    <source>
        <dbReference type="ARBA" id="ARBA00022833"/>
    </source>
</evidence>
<dbReference type="Ensembl" id="ENSCRFT00000021282.1">
    <property type="protein sequence ID" value="ENSCRFP00000020587.1"/>
    <property type="gene ID" value="ENSCRFG00000015339.1"/>
</dbReference>
<keyword evidence="1" id="KW-0479">Metal-binding</keyword>
<feature type="domain" description="RING-type" evidence="5">
    <location>
        <begin position="152"/>
        <end position="199"/>
    </location>
</feature>
<dbReference type="PANTHER" id="PTHR12420:SF47">
    <property type="entry name" value="PHD FINGER PROTEIN 7"/>
    <property type="match status" value="1"/>
</dbReference>